<sequence length="38" mass="4350">MTIFSSSPSFHQVNHGSDHQGHLFIMPIKVQTIIMVRK</sequence>
<gene>
    <name evidence="1" type="ORF">AVDCRST_MAG56-7533</name>
</gene>
<organism evidence="1">
    <name type="scientific">uncultured Cytophagales bacterium</name>
    <dbReference type="NCBI Taxonomy" id="158755"/>
    <lineage>
        <taxon>Bacteria</taxon>
        <taxon>Pseudomonadati</taxon>
        <taxon>Bacteroidota</taxon>
        <taxon>Sphingobacteriia</taxon>
        <taxon>Sphingobacteriales</taxon>
        <taxon>environmental samples</taxon>
    </lineage>
</organism>
<evidence type="ECO:0000313" key="1">
    <source>
        <dbReference type="EMBL" id="CAA9332362.1"/>
    </source>
</evidence>
<dbReference type="AlphaFoldDB" id="A0A6J4LFH4"/>
<reference evidence="1" key="1">
    <citation type="submission" date="2020-02" db="EMBL/GenBank/DDBJ databases">
        <authorList>
            <person name="Meier V. D."/>
        </authorList>
    </citation>
    <scope>NUCLEOTIDE SEQUENCE</scope>
    <source>
        <strain evidence="1">AVDCRST_MAG56</strain>
    </source>
</reference>
<dbReference type="EMBL" id="CADCTQ010000624">
    <property type="protein sequence ID" value="CAA9332362.1"/>
    <property type="molecule type" value="Genomic_DNA"/>
</dbReference>
<name>A0A6J4LFH4_9SPHI</name>
<accession>A0A6J4LFH4</accession>
<proteinExistence type="predicted"/>
<protein>
    <submittedName>
        <fullName evidence="1">Uncharacterized protein</fullName>
    </submittedName>
</protein>